<dbReference type="InterPro" id="IPR045851">
    <property type="entry name" value="AMP-bd_C_sf"/>
</dbReference>
<dbReference type="Pfam" id="PF00550">
    <property type="entry name" value="PP-binding"/>
    <property type="match status" value="1"/>
</dbReference>
<evidence type="ECO:0000256" key="1">
    <source>
        <dbReference type="ARBA" id="ARBA00006432"/>
    </source>
</evidence>
<dbReference type="Gene3D" id="3.40.50.12780">
    <property type="entry name" value="N-terminal domain of ligase-like"/>
    <property type="match status" value="1"/>
</dbReference>
<keyword evidence="4" id="KW-1133">Transmembrane helix</keyword>
<evidence type="ECO:0000313" key="7">
    <source>
        <dbReference type="Proteomes" id="UP001652442"/>
    </source>
</evidence>
<dbReference type="PROSITE" id="PS00455">
    <property type="entry name" value="AMP_BINDING"/>
    <property type="match status" value="1"/>
</dbReference>
<proteinExistence type="inferred from homology"/>
<dbReference type="CDD" id="cd05235">
    <property type="entry name" value="SDR_e1"/>
    <property type="match status" value="1"/>
</dbReference>
<feature type="transmembrane region" description="Helical" evidence="4">
    <location>
        <begin position="67"/>
        <end position="94"/>
    </location>
</feature>
<dbReference type="Pfam" id="PF00501">
    <property type="entry name" value="AMP-binding"/>
    <property type="match status" value="1"/>
</dbReference>
<dbReference type="SUPFAM" id="SSF47336">
    <property type="entry name" value="ACP-like"/>
    <property type="match status" value="1"/>
</dbReference>
<dbReference type="InterPro" id="IPR020845">
    <property type="entry name" value="AMP-binding_CS"/>
</dbReference>
<evidence type="ECO:0000256" key="2">
    <source>
        <dbReference type="ARBA" id="ARBA00022450"/>
    </source>
</evidence>
<keyword evidence="7" id="KW-1185">Reference proteome</keyword>
<dbReference type="RefSeq" id="WP_158424597.1">
    <property type="nucleotide sequence ID" value="NZ_JAOQJQ010000002.1"/>
</dbReference>
<dbReference type="PROSITE" id="PS50075">
    <property type="entry name" value="CARRIER"/>
    <property type="match status" value="1"/>
</dbReference>
<keyword evidence="2" id="KW-0596">Phosphopantetheine</keyword>
<name>A0ABT2THY0_9FIRM</name>
<dbReference type="SUPFAM" id="SSF56801">
    <property type="entry name" value="Acetyl-CoA synthetase-like"/>
    <property type="match status" value="1"/>
</dbReference>
<comment type="caution">
    <text evidence="6">The sequence shown here is derived from an EMBL/GenBank/DDBJ whole genome shotgun (WGS) entry which is preliminary data.</text>
</comment>
<dbReference type="Gene3D" id="3.30.300.30">
    <property type="match status" value="1"/>
</dbReference>
<dbReference type="InterPro" id="IPR036736">
    <property type="entry name" value="ACP-like_sf"/>
</dbReference>
<evidence type="ECO:0000256" key="4">
    <source>
        <dbReference type="SAM" id="Phobius"/>
    </source>
</evidence>
<dbReference type="InterPro" id="IPR010080">
    <property type="entry name" value="Thioester_reductase-like_dom"/>
</dbReference>
<gene>
    <name evidence="6" type="ORF">OCV88_05605</name>
</gene>
<dbReference type="Pfam" id="PF07993">
    <property type="entry name" value="NAD_binding_4"/>
    <property type="match status" value="1"/>
</dbReference>
<reference evidence="6 7" key="1">
    <citation type="journal article" date="2021" name="ISME Commun">
        <title>Automated analysis of genomic sequences facilitates high-throughput and comprehensive description of bacteria.</title>
        <authorList>
            <person name="Hitch T.C.A."/>
        </authorList>
    </citation>
    <scope>NUCLEOTIDE SEQUENCE [LARGE SCALE GENOMIC DNA]</scope>
    <source>
        <strain evidence="6 7">Sanger_109</strain>
    </source>
</reference>
<keyword evidence="4" id="KW-0472">Membrane</keyword>
<keyword evidence="4" id="KW-0812">Transmembrane</keyword>
<evidence type="ECO:0000256" key="3">
    <source>
        <dbReference type="ARBA" id="ARBA00022553"/>
    </source>
</evidence>
<dbReference type="SUPFAM" id="SSF51735">
    <property type="entry name" value="NAD(P)-binding Rossmann-fold domains"/>
    <property type="match status" value="1"/>
</dbReference>
<organism evidence="6 7">
    <name type="scientific">Brotonthovivens ammoniilytica</name>
    <dbReference type="NCBI Taxonomy" id="2981725"/>
    <lineage>
        <taxon>Bacteria</taxon>
        <taxon>Bacillati</taxon>
        <taxon>Bacillota</taxon>
        <taxon>Clostridia</taxon>
        <taxon>Lachnospirales</taxon>
        <taxon>Lachnospiraceae</taxon>
        <taxon>Brotonthovivens</taxon>
    </lineage>
</organism>
<dbReference type="InterPro" id="IPR042099">
    <property type="entry name" value="ANL_N_sf"/>
</dbReference>
<feature type="domain" description="Carrier" evidence="5">
    <location>
        <begin position="589"/>
        <end position="664"/>
    </location>
</feature>
<sequence>MNNLDNNIISILKQRYLNQPERVLYRFLTYHNSKCSMEDHTIKDIYETSLRMAYTLKSKGLKKGDRAVIFSMQDFGTICAALGCMMTGVIFTIIPPPLDDGKIERFIAVLKSCRPKALISNYELEKTSNVNITSRLIREAFLQVIGLKRIYTDKLLPYIKPEIITRVYPDDLVYLQYTSGSTSSPKGVCVTQRALMKNMEQCKYVYNFDYSTLGTWVPYFHNLGLVITIFMPICTEHATIYNLQTLQFLENPKLWIKMLSDYKLTLTVGPGSAYDACTKIFTPKEAAQYDLSHMTHLMNGSEYVSPKTIADFSKLFHVQPHAFAPGYGLAENVCLASVASLDYRVLNLDYEAFKNNKIILADKEDPNPKQIVGLGAAVKDLTMIACNPKTCRAYKDLKIGEIFISGDSVADGYWDNAKESRKFHYKIEGYDGDFYKTGDLGFLKDGYLYLTGRIKEMLIVNGHNVYPSDLLLLIQQKIPALAMSAIGFFSYNDGQKEQVVACIESRPDIPFEERVSQINALISERFGFSFHDVVFVPLKSMPRTDNSKLQMLKARKLYLDGKLAMIYSSYQKRIAKLPAEPTLIDRSKEVADEILLQVKSVFDKVLNIDHYSLNQSFLELGGDSLTGFELVSKMEQKFKIKLDLRELLLDSSVSGVASYIRRMLSGAKGSGRTVNLAQECTLDSNIRPCREYDRTLSECRHLFLTGATGFLGAHLIQSFIQQYPHDHLTITCLVRAESEEEGKERIIRNMKHFHCWDDSYQQYLYAVTGDLSSPNLGLDTDIYAKLAAETDAIYHNGAVLNFVFPYEFLKSTNVNGTIETLRLACTGPAKYYHYVSSYSVYDTPDKTGKRVYENDPLTTSKGFSLAYSETKWVSEKLVGIAKNRGLRTVIYRPGDITGTRRGIWEVDDMVSRVIVGSIQMRSIPRSTYCMHMTPVDYVADAITCISRKPEALGEAFNIINPKPVSMKQLIMDIRQCGYPIRYIPFPVWRKRLRTADAEENSLAILECLFEAGTDANPGILRHFIGKDTTYDVSKTDLLLNGTDITCPQIDTEMIASYLRYFKKLGCI</sequence>
<dbReference type="Gene3D" id="3.40.50.720">
    <property type="entry name" value="NAD(P)-binding Rossmann-like Domain"/>
    <property type="match status" value="1"/>
</dbReference>
<accession>A0ABT2THY0</accession>
<comment type="similarity">
    <text evidence="1">Belongs to the ATP-dependent AMP-binding enzyme family.</text>
</comment>
<dbReference type="InterPro" id="IPR036291">
    <property type="entry name" value="NAD(P)-bd_dom_sf"/>
</dbReference>
<keyword evidence="3" id="KW-0597">Phosphoprotein</keyword>
<dbReference type="InterPro" id="IPR013120">
    <property type="entry name" value="FAR_NAD-bd"/>
</dbReference>
<dbReference type="EMBL" id="JAOQJQ010000002">
    <property type="protein sequence ID" value="MCU6761815.1"/>
    <property type="molecule type" value="Genomic_DNA"/>
</dbReference>
<dbReference type="InterPro" id="IPR009081">
    <property type="entry name" value="PP-bd_ACP"/>
</dbReference>
<dbReference type="Proteomes" id="UP001652442">
    <property type="component" value="Unassembled WGS sequence"/>
</dbReference>
<dbReference type="PANTHER" id="PTHR22754">
    <property type="entry name" value="DISCO-INTERACTING PROTEIN 2 DIP2 -RELATED"/>
    <property type="match status" value="1"/>
</dbReference>
<evidence type="ECO:0000313" key="6">
    <source>
        <dbReference type="EMBL" id="MCU6761815.1"/>
    </source>
</evidence>
<dbReference type="Gene3D" id="1.10.1200.10">
    <property type="entry name" value="ACP-like"/>
    <property type="match status" value="1"/>
</dbReference>
<dbReference type="PANTHER" id="PTHR22754:SF32">
    <property type="entry name" value="DISCO-INTERACTING PROTEIN 2"/>
    <property type="match status" value="1"/>
</dbReference>
<protein>
    <submittedName>
        <fullName evidence="6">Thioester reductase domain-containing protein</fullName>
    </submittedName>
</protein>
<dbReference type="NCBIfam" id="TIGR01746">
    <property type="entry name" value="Thioester-redct"/>
    <property type="match status" value="1"/>
</dbReference>
<dbReference type="InterPro" id="IPR000873">
    <property type="entry name" value="AMP-dep_synth/lig_dom"/>
</dbReference>
<evidence type="ECO:0000259" key="5">
    <source>
        <dbReference type="PROSITE" id="PS50075"/>
    </source>
</evidence>